<evidence type="ECO:0000256" key="1">
    <source>
        <dbReference type="SAM" id="Phobius"/>
    </source>
</evidence>
<keyword evidence="3" id="KW-1185">Reference proteome</keyword>
<protein>
    <submittedName>
        <fullName evidence="2">Uncharacterized protein</fullName>
    </submittedName>
</protein>
<gene>
    <name evidence="2" type="ORF">GLIP_0920</name>
</gene>
<dbReference type="EMBL" id="BAEN01000021">
    <property type="protein sequence ID" value="GAC13563.1"/>
    <property type="molecule type" value="Genomic_DNA"/>
</dbReference>
<evidence type="ECO:0000313" key="3">
    <source>
        <dbReference type="Proteomes" id="UP000006334"/>
    </source>
</evidence>
<sequence length="57" mass="6421">MLFWLILAAVVTLLTVFKPADFSSKLMSATISMICYIGIFLFVTFTFARSLKKESAH</sequence>
<dbReference type="AlphaFoldDB" id="K6YA71"/>
<evidence type="ECO:0000313" key="2">
    <source>
        <dbReference type="EMBL" id="GAC13563.1"/>
    </source>
</evidence>
<keyword evidence="1" id="KW-0812">Transmembrane</keyword>
<name>K6YA71_9ALTE</name>
<keyword evidence="1" id="KW-1133">Transmembrane helix</keyword>
<reference evidence="2 3" key="1">
    <citation type="journal article" date="2017" name="Antonie Van Leeuwenhoek">
        <title>Rhizobium rhizosphaerae sp. nov., a novel species isolated from rice rhizosphere.</title>
        <authorList>
            <person name="Zhao J.J."/>
            <person name="Zhang J."/>
            <person name="Zhang R.J."/>
            <person name="Zhang C.W."/>
            <person name="Yin H.Q."/>
            <person name="Zhang X.X."/>
        </authorList>
    </citation>
    <scope>NUCLEOTIDE SEQUENCE [LARGE SCALE GENOMIC DNA]</scope>
    <source>
        <strain evidence="2 3">E3</strain>
    </source>
</reference>
<accession>K6YA71</accession>
<proteinExistence type="predicted"/>
<organism evidence="2 3">
    <name type="scientific">Aliiglaciecola lipolytica E3</name>
    <dbReference type="NCBI Taxonomy" id="1127673"/>
    <lineage>
        <taxon>Bacteria</taxon>
        <taxon>Pseudomonadati</taxon>
        <taxon>Pseudomonadota</taxon>
        <taxon>Gammaproteobacteria</taxon>
        <taxon>Alteromonadales</taxon>
        <taxon>Alteromonadaceae</taxon>
        <taxon>Aliiglaciecola</taxon>
    </lineage>
</organism>
<dbReference type="Proteomes" id="UP000006334">
    <property type="component" value="Unassembled WGS sequence"/>
</dbReference>
<comment type="caution">
    <text evidence="2">The sequence shown here is derived from an EMBL/GenBank/DDBJ whole genome shotgun (WGS) entry which is preliminary data.</text>
</comment>
<keyword evidence="1" id="KW-0472">Membrane</keyword>
<dbReference type="RefSeq" id="WP_008843380.1">
    <property type="nucleotide sequence ID" value="NZ_BAEN01000021.1"/>
</dbReference>
<feature type="transmembrane region" description="Helical" evidence="1">
    <location>
        <begin position="29"/>
        <end position="48"/>
    </location>
</feature>